<evidence type="ECO:0000313" key="1">
    <source>
        <dbReference type="Ensembl" id="ENSOGAP00000021093.1"/>
    </source>
</evidence>
<name>H0XYA0_OTOGA</name>
<accession>H0XYA0</accession>
<evidence type="ECO:0000313" key="2">
    <source>
        <dbReference type="Proteomes" id="UP000005225"/>
    </source>
</evidence>
<dbReference type="EMBL" id="AAQR03113560">
    <property type="status" value="NOT_ANNOTATED_CDS"/>
    <property type="molecule type" value="Genomic_DNA"/>
</dbReference>
<dbReference type="Ensembl" id="ENSOGAT00000026772.1">
    <property type="protein sequence ID" value="ENSOGAP00000021093.1"/>
    <property type="gene ID" value="ENSOGAG00000025123.1"/>
</dbReference>
<organism evidence="1 2">
    <name type="scientific">Otolemur garnettii</name>
    <name type="common">Small-eared galago</name>
    <name type="synonym">Garnett's greater bushbaby</name>
    <dbReference type="NCBI Taxonomy" id="30611"/>
    <lineage>
        <taxon>Eukaryota</taxon>
        <taxon>Metazoa</taxon>
        <taxon>Chordata</taxon>
        <taxon>Craniata</taxon>
        <taxon>Vertebrata</taxon>
        <taxon>Euteleostomi</taxon>
        <taxon>Mammalia</taxon>
        <taxon>Eutheria</taxon>
        <taxon>Euarchontoglires</taxon>
        <taxon>Primates</taxon>
        <taxon>Strepsirrhini</taxon>
        <taxon>Lorisiformes</taxon>
        <taxon>Galagidae</taxon>
        <taxon>Otolemur</taxon>
    </lineage>
</organism>
<reference evidence="2" key="1">
    <citation type="submission" date="2011-03" db="EMBL/GenBank/DDBJ databases">
        <title>Version 3 of the genome sequence of Otolemur garnettii (Bushbaby).</title>
        <authorList>
            <consortium name="The Broad Institute Genome Sequencing Platform"/>
            <person name="Di Palma F."/>
            <person name="Johnson J."/>
            <person name="Lander E.S."/>
            <person name="Lindblad-Toh K."/>
            <person name="Jaffe D.B."/>
            <person name="Gnerre S."/>
            <person name="MacCallum I."/>
            <person name="Przybylski D."/>
            <person name="Ribeiro F.J."/>
            <person name="Burton J.N."/>
            <person name="Walker B.J."/>
            <person name="Sharpe T."/>
            <person name="Hall G."/>
        </authorList>
    </citation>
    <scope>NUCLEOTIDE SEQUENCE [LARGE SCALE GENOMIC DNA]</scope>
</reference>
<reference evidence="1" key="2">
    <citation type="submission" date="2025-08" db="UniProtKB">
        <authorList>
            <consortium name="Ensembl"/>
        </authorList>
    </citation>
    <scope>IDENTIFICATION</scope>
</reference>
<reference evidence="1" key="3">
    <citation type="submission" date="2025-09" db="UniProtKB">
        <authorList>
            <consortium name="Ensembl"/>
        </authorList>
    </citation>
    <scope>IDENTIFICATION</scope>
</reference>
<dbReference type="InParanoid" id="H0XYA0"/>
<dbReference type="HOGENOM" id="CLU_1916380_0_0_1"/>
<dbReference type="OMA" id="KIFICKW"/>
<dbReference type="eggNOG" id="ENOG502TIM4">
    <property type="taxonomic scope" value="Eukaryota"/>
</dbReference>
<dbReference type="Proteomes" id="UP000005225">
    <property type="component" value="Unassembled WGS sequence"/>
</dbReference>
<protein>
    <submittedName>
        <fullName evidence="1">Uncharacterized protein</fullName>
    </submittedName>
</protein>
<keyword evidence="2" id="KW-1185">Reference proteome</keyword>
<dbReference type="AlphaFoldDB" id="H0XYA0"/>
<dbReference type="GeneTree" id="ENSGT00700000105447"/>
<proteinExistence type="predicted"/>
<sequence length="138" mass="15465">MLSIHPIALRAGDKELTAIGTGTTVCHGKEAWSRVPKFKIVIFKWPLVNTGDSSTISINKIDTLNHEVLYNPVEGAPFVSCWNPIFSEFSRAELPKVLRCFRHNVCNRHNICKELDLHAANFLATSADILTSTLMEWS</sequence>